<dbReference type="FunFam" id="3.10.450.40:FF:000001">
    <property type="entry name" value="Amine oxidase"/>
    <property type="match status" value="1"/>
</dbReference>
<dbReference type="InterPro" id="IPR016182">
    <property type="entry name" value="Cu_amine_oxidase_N-reg"/>
</dbReference>
<feature type="signal peptide" evidence="9">
    <location>
        <begin position="1"/>
        <end position="19"/>
    </location>
</feature>
<evidence type="ECO:0000256" key="2">
    <source>
        <dbReference type="ARBA" id="ARBA00022723"/>
    </source>
</evidence>
<keyword evidence="14" id="KW-1185">Reference proteome</keyword>
<feature type="modified residue" description="2',4',5'-topaquinone" evidence="7">
    <location>
        <position position="462"/>
    </location>
</feature>
<dbReference type="FunFam" id="3.10.450.40:FF:000007">
    <property type="entry name" value="Amine oxidase"/>
    <property type="match status" value="1"/>
</dbReference>
<dbReference type="InterPro" id="IPR000269">
    <property type="entry name" value="Cu_amine_oxidase"/>
</dbReference>
<evidence type="ECO:0000256" key="5">
    <source>
        <dbReference type="ARBA" id="ARBA00023008"/>
    </source>
</evidence>
<evidence type="ECO:0000259" key="12">
    <source>
        <dbReference type="Pfam" id="PF02728"/>
    </source>
</evidence>
<dbReference type="SUPFAM" id="SSF54416">
    <property type="entry name" value="Amine oxidase N-terminal region"/>
    <property type="match status" value="2"/>
</dbReference>
<feature type="chain" id="PRO_5034549892" description="Amine oxidase" evidence="9">
    <location>
        <begin position="20"/>
        <end position="757"/>
    </location>
</feature>
<proteinExistence type="inferred from homology"/>
<dbReference type="GO" id="GO:0005886">
    <property type="term" value="C:plasma membrane"/>
    <property type="evidence" value="ECO:0007669"/>
    <property type="project" value="TreeGrafter"/>
</dbReference>
<dbReference type="SUPFAM" id="SSF49998">
    <property type="entry name" value="Amine oxidase catalytic domain"/>
    <property type="match status" value="1"/>
</dbReference>
<feature type="domain" description="Copper amine oxidase N3-terminal" evidence="12">
    <location>
        <begin position="162"/>
        <end position="259"/>
    </location>
</feature>
<dbReference type="Gene3D" id="2.70.98.20">
    <property type="entry name" value="Copper amine oxidase, catalytic domain"/>
    <property type="match status" value="1"/>
</dbReference>
<dbReference type="GeneTree" id="ENSGT00950000183207"/>
<dbReference type="PRINTS" id="PR00766">
    <property type="entry name" value="CUDAOXIDASE"/>
</dbReference>
<organism evidence="13 14">
    <name type="scientific">Sphenodon punctatus</name>
    <name type="common">Tuatara</name>
    <name type="synonym">Hatteria punctata</name>
    <dbReference type="NCBI Taxonomy" id="8508"/>
    <lineage>
        <taxon>Eukaryota</taxon>
        <taxon>Metazoa</taxon>
        <taxon>Chordata</taxon>
        <taxon>Craniata</taxon>
        <taxon>Vertebrata</taxon>
        <taxon>Euteleostomi</taxon>
        <taxon>Lepidosauria</taxon>
        <taxon>Sphenodontia</taxon>
        <taxon>Sphenodontidae</taxon>
        <taxon>Sphenodon</taxon>
    </lineage>
</organism>
<dbReference type="Proteomes" id="UP000694392">
    <property type="component" value="Unplaced"/>
</dbReference>
<feature type="domain" description="Copper amine oxidase catalytic" evidence="10">
    <location>
        <begin position="306"/>
        <end position="707"/>
    </location>
</feature>
<dbReference type="PANTHER" id="PTHR10638">
    <property type="entry name" value="COPPER AMINE OXIDASE"/>
    <property type="match status" value="1"/>
</dbReference>
<name>A0A8D0GJF8_SPHPU</name>
<dbReference type="InterPro" id="IPR015802">
    <property type="entry name" value="Cu_amine_oxidase_N3"/>
</dbReference>
<dbReference type="AlphaFoldDB" id="A0A8D0GJF8"/>
<evidence type="ECO:0000256" key="3">
    <source>
        <dbReference type="ARBA" id="ARBA00022772"/>
    </source>
</evidence>
<evidence type="ECO:0000259" key="10">
    <source>
        <dbReference type="Pfam" id="PF01179"/>
    </source>
</evidence>
<evidence type="ECO:0000313" key="14">
    <source>
        <dbReference type="Proteomes" id="UP000694392"/>
    </source>
</evidence>
<dbReference type="Gene3D" id="3.10.450.40">
    <property type="match status" value="2"/>
</dbReference>
<dbReference type="EC" id="1.4.3.-" evidence="8"/>
<sequence>MNMKTVLILLLLALATIFALVCVLLTRGEKTTRCGSQAQDSLKSIHDEKSRVFADLTTEEMVQVVEYLKHSLGVHLEDASIAKPSNSCIYYLDVQLPTKMEILAFLDRGGNRPAREALAVVYFGDQPDPNVTEYVVGPLPDPSYHRDVTLRKFGRKLPYHSRPVTEREYQDLNVFIFQEFAKAPSFLKECCDYDGTNLATMTTAPRGFESGDRATWFVLFQNVIGSGFYVHPVGLEVLVNHSSLDTNQWKVAKVFYNGKYYEDMAHLERTFKQGNVKEIKVKKVQLENDFGSMKPRASFAAPGPLQYEPRGLRYSILDSHVVYQSWSFTFGMNVNTGPHLFDIRFNGERIVYELSLQEAVAIYGSNCPGGMVARFMDGSFGIGKFSYELVRGVDCPYSATYVDRYYLIESNIPKRNKNSFCLFEQDMSVPLRRHYSNYGSLYYGGIAKYALVLRSVSTLINYDYIWDFIFYQNGAMEVKVHATGYILSSFFVSRGTEHGNKVGEHTLGTIHNHLINYKVDLDVGGIKNSLVALDMEFEDVEAPWSKEHHIQRPKLVRNILALEDKAAFPLDGKVPRYLHFASNRENKWGHQRGYRIQIVSFAGDALPEASTMEKSLSWGRYKLAVTKRKEEEPTSTCIYNQNDPWEPTVTFANFIDNETIVSEDLVAWVSVGFLHVPHAEDIPNTVTVGNGVGFFLRPFNYFDVDPSVHSHDGVYFGHDQDMGSCDLTHISCLPKVAACSPALPPFSYSGFQNLTGP</sequence>
<evidence type="ECO:0000256" key="1">
    <source>
        <dbReference type="ARBA" id="ARBA00007983"/>
    </source>
</evidence>
<dbReference type="GO" id="GO:0008131">
    <property type="term" value="F:primary methylamine oxidase activity"/>
    <property type="evidence" value="ECO:0007669"/>
    <property type="project" value="InterPro"/>
</dbReference>
<keyword evidence="3 6" id="KW-0801">TPQ</keyword>
<feature type="domain" description="Copper amine oxidase N2-terminal" evidence="11">
    <location>
        <begin position="74"/>
        <end position="144"/>
    </location>
</feature>
<dbReference type="GO" id="GO:0048038">
    <property type="term" value="F:quinone binding"/>
    <property type="evidence" value="ECO:0007669"/>
    <property type="project" value="InterPro"/>
</dbReference>
<evidence type="ECO:0000256" key="8">
    <source>
        <dbReference type="RuleBase" id="RU000672"/>
    </source>
</evidence>
<dbReference type="GO" id="GO:0009308">
    <property type="term" value="P:amine metabolic process"/>
    <property type="evidence" value="ECO:0007669"/>
    <property type="project" value="UniProtKB-UniRule"/>
</dbReference>
<comment type="PTM">
    <text evidence="7 8">Topaquinone (TPQ) is generated by copper-dependent autoxidation of a specific tyrosyl residue.</text>
</comment>
<keyword evidence="4 8" id="KW-0560">Oxidoreductase</keyword>
<evidence type="ECO:0000256" key="6">
    <source>
        <dbReference type="PIRSR" id="PIRSR600269-50"/>
    </source>
</evidence>
<feature type="active site" description="Schiff-base intermediate with substrate; via topaquinone" evidence="6">
    <location>
        <position position="462"/>
    </location>
</feature>
<keyword evidence="5 8" id="KW-0186">Copper</keyword>
<reference evidence="13" key="2">
    <citation type="submission" date="2025-09" db="UniProtKB">
        <authorList>
            <consortium name="Ensembl"/>
        </authorList>
    </citation>
    <scope>IDENTIFICATION</scope>
</reference>
<dbReference type="Pfam" id="PF02727">
    <property type="entry name" value="Cu_amine_oxidN2"/>
    <property type="match status" value="1"/>
</dbReference>
<dbReference type="PROSITE" id="PS01164">
    <property type="entry name" value="COPPER_AMINE_OXID_1"/>
    <property type="match status" value="1"/>
</dbReference>
<evidence type="ECO:0000313" key="13">
    <source>
        <dbReference type="Ensembl" id="ENSSPUP00000006809.1"/>
    </source>
</evidence>
<evidence type="ECO:0000256" key="4">
    <source>
        <dbReference type="ARBA" id="ARBA00023002"/>
    </source>
</evidence>
<dbReference type="Ensembl" id="ENSSPUT00000007243.1">
    <property type="protein sequence ID" value="ENSSPUP00000006809.1"/>
    <property type="gene ID" value="ENSSPUG00000005144.1"/>
</dbReference>
<dbReference type="InterPro" id="IPR036460">
    <property type="entry name" value="Cu_amine_oxidase_C_sf"/>
</dbReference>
<dbReference type="InterPro" id="IPR015798">
    <property type="entry name" value="Cu_amine_oxidase_C"/>
</dbReference>
<feature type="active site" description="Proton acceptor" evidence="6">
    <location>
        <position position="377"/>
    </location>
</feature>
<keyword evidence="2 8" id="KW-0479">Metal-binding</keyword>
<dbReference type="InterPro" id="IPR049948">
    <property type="entry name" value="Cu_Am_ox_TPQ-bd"/>
</dbReference>
<dbReference type="InterPro" id="IPR015800">
    <property type="entry name" value="Cu_amine_oxidase_N2"/>
</dbReference>
<comment type="similarity">
    <text evidence="1 8">Belongs to the copper/topaquinone oxidase family.</text>
</comment>
<protein>
    <recommendedName>
        <fullName evidence="8">Amine oxidase</fullName>
        <ecNumber evidence="8">1.4.3.-</ecNumber>
    </recommendedName>
</protein>
<dbReference type="Pfam" id="PF01179">
    <property type="entry name" value="Cu_amine_oxid"/>
    <property type="match status" value="1"/>
</dbReference>
<dbReference type="FunFam" id="2.70.98.20:FF:000002">
    <property type="entry name" value="Amine oxidase"/>
    <property type="match status" value="1"/>
</dbReference>
<dbReference type="PANTHER" id="PTHR10638:SF4">
    <property type="entry name" value="RETINA-SPECIFIC COPPER AMINE OXIDASE"/>
    <property type="match status" value="1"/>
</dbReference>
<evidence type="ECO:0000259" key="11">
    <source>
        <dbReference type="Pfam" id="PF02727"/>
    </source>
</evidence>
<comment type="cofactor">
    <cofactor evidence="8">
        <name>Cu cation</name>
        <dbReference type="ChEBI" id="CHEBI:23378"/>
    </cofactor>
    <text evidence="8">Contains 1 topaquinone per subunit.</text>
</comment>
<evidence type="ECO:0000256" key="9">
    <source>
        <dbReference type="SAM" id="SignalP"/>
    </source>
</evidence>
<keyword evidence="9" id="KW-0732">Signal</keyword>
<accession>A0A8D0GJF8</accession>
<dbReference type="Pfam" id="PF02728">
    <property type="entry name" value="Cu_amine_oxidN3"/>
    <property type="match status" value="1"/>
</dbReference>
<evidence type="ECO:0000256" key="7">
    <source>
        <dbReference type="PIRSR" id="PIRSR600269-51"/>
    </source>
</evidence>
<dbReference type="GO" id="GO:0005507">
    <property type="term" value="F:copper ion binding"/>
    <property type="evidence" value="ECO:0007669"/>
    <property type="project" value="InterPro"/>
</dbReference>
<reference evidence="13" key="1">
    <citation type="submission" date="2025-08" db="UniProtKB">
        <authorList>
            <consortium name="Ensembl"/>
        </authorList>
    </citation>
    <scope>IDENTIFICATION</scope>
</reference>